<evidence type="ECO:0000313" key="3">
    <source>
        <dbReference type="Proteomes" id="UP000070121"/>
    </source>
</evidence>
<accession>A0A135U0T9</accession>
<dbReference type="STRING" id="1209931.A0A135U0T9"/>
<dbReference type="EMBL" id="JFFI01001805">
    <property type="protein sequence ID" value="KXH54013.1"/>
    <property type="molecule type" value="Genomic_DNA"/>
</dbReference>
<dbReference type="OrthoDB" id="4334193at2759"/>
<reference evidence="2 3" key="1">
    <citation type="submission" date="2014-02" db="EMBL/GenBank/DDBJ databases">
        <title>The genome sequence of Colletotrichum salicis CBS 607.94.</title>
        <authorList>
            <person name="Baroncelli R."/>
            <person name="Thon M.R."/>
        </authorList>
    </citation>
    <scope>NUCLEOTIDE SEQUENCE [LARGE SCALE GENOMIC DNA]</scope>
    <source>
        <strain evidence="2 3">CBS 607.94</strain>
    </source>
</reference>
<protein>
    <submittedName>
        <fullName evidence="2">Uncharacterized protein</fullName>
    </submittedName>
</protein>
<dbReference type="SUPFAM" id="SSF53187">
    <property type="entry name" value="Zn-dependent exopeptidases"/>
    <property type="match status" value="1"/>
</dbReference>
<proteinExistence type="predicted"/>
<name>A0A135U0T9_9PEZI</name>
<keyword evidence="1" id="KW-1133">Transmembrane helix</keyword>
<gene>
    <name evidence="2" type="ORF">CSAL01_12435</name>
</gene>
<keyword evidence="1" id="KW-0472">Membrane</keyword>
<feature type="transmembrane region" description="Helical" evidence="1">
    <location>
        <begin position="6"/>
        <end position="30"/>
    </location>
</feature>
<evidence type="ECO:0000313" key="2">
    <source>
        <dbReference type="EMBL" id="KXH54013.1"/>
    </source>
</evidence>
<dbReference type="Gene3D" id="3.40.630.10">
    <property type="entry name" value="Zn peptidases"/>
    <property type="match status" value="1"/>
</dbReference>
<sequence length="601" mass="66781">MGKSTATFWFTIYAPAMILILGTSRLMGMISRLLQGSGGQGQPGLRKRMPCVGWLVPFFWSRILNATLRQWMRLSTRRISSSGIKDTGLDGIAHFTSHIQRLYAAGARFTGSEEHENYVKWLEGELKRLPGLEVSSSHVSVLAWQPKGSLAESVSLTLTKDHDQGCPVEIQVAGAVPYSLPTSGRQGHLIYVPRSQKISGNEVKGKMILRDFPARPVPYSLGLIPSYFATRDLEGDLMNFYDRPGFADEVIHQDLLDAGEAQVAGVFFLFDIPRDQVLSYFEPHKGTHYEVPAAYLGIEESMALRRAASDVTTKFYATLQIKAYIAKKTARTLTATLPGQNAERIIYVTHTDGNTCVQENGPVALLALARYFTQCPLWSRKRTIQFAFNVGHLHISRESSLAQAKELDASFDDSDDTTTLVVPIEHLGTREIEAVHHPHEFGRRLCHTGRGEAMFWCVGPSPPVVQAVIDAVMRRELDRVIVTRGVSTPNLYKTPTFTSFGGIGTYYHNLLLPTTSLISGPWSLWAPSFGPDSIDVFRLRQQTLALGDIYVQLEKTSRKEIVSGYETCRKTRALSGSSYTFEEPPEQASDAKSLVGNVIKY</sequence>
<organism evidence="2 3">
    <name type="scientific">Colletotrichum salicis</name>
    <dbReference type="NCBI Taxonomy" id="1209931"/>
    <lineage>
        <taxon>Eukaryota</taxon>
        <taxon>Fungi</taxon>
        <taxon>Dikarya</taxon>
        <taxon>Ascomycota</taxon>
        <taxon>Pezizomycotina</taxon>
        <taxon>Sordariomycetes</taxon>
        <taxon>Hypocreomycetidae</taxon>
        <taxon>Glomerellales</taxon>
        <taxon>Glomerellaceae</taxon>
        <taxon>Colletotrichum</taxon>
        <taxon>Colletotrichum acutatum species complex</taxon>
    </lineage>
</organism>
<evidence type="ECO:0000256" key="1">
    <source>
        <dbReference type="SAM" id="Phobius"/>
    </source>
</evidence>
<dbReference type="Gene3D" id="3.50.30.30">
    <property type="match status" value="1"/>
</dbReference>
<dbReference type="Proteomes" id="UP000070121">
    <property type="component" value="Unassembled WGS sequence"/>
</dbReference>
<keyword evidence="1" id="KW-0812">Transmembrane</keyword>
<keyword evidence="3" id="KW-1185">Reference proteome</keyword>
<dbReference type="AlphaFoldDB" id="A0A135U0T9"/>
<comment type="caution">
    <text evidence="2">The sequence shown here is derived from an EMBL/GenBank/DDBJ whole genome shotgun (WGS) entry which is preliminary data.</text>
</comment>